<dbReference type="AlphaFoldDB" id="A0A1F6CWD1"/>
<gene>
    <name evidence="1" type="ORF">A2851_00020</name>
</gene>
<name>A0A1F6CWD1_9BACT</name>
<sequence length="79" mass="8878">MRRLHVGDTIDVEPIALLKRGDNDQKVVAVEPGSSITCWDDLERSRRDLVVRFYGSHHPITSVGDKAEAEKYILNSTIS</sequence>
<accession>A0A1F6CWD1</accession>
<organism evidence="1 2">
    <name type="scientific">Candidatus Kaiserbacteria bacterium RIFCSPHIGHO2_01_FULL_53_29</name>
    <dbReference type="NCBI Taxonomy" id="1798480"/>
    <lineage>
        <taxon>Bacteria</taxon>
        <taxon>Candidatus Kaiseribacteriota</taxon>
    </lineage>
</organism>
<protein>
    <submittedName>
        <fullName evidence="1">Uncharacterized protein</fullName>
    </submittedName>
</protein>
<dbReference type="EMBL" id="MFKT01000013">
    <property type="protein sequence ID" value="OGG53351.1"/>
    <property type="molecule type" value="Genomic_DNA"/>
</dbReference>
<dbReference type="Proteomes" id="UP000176863">
    <property type="component" value="Unassembled WGS sequence"/>
</dbReference>
<proteinExistence type="predicted"/>
<reference evidence="1 2" key="1">
    <citation type="journal article" date="2016" name="Nat. Commun.">
        <title>Thousands of microbial genomes shed light on interconnected biogeochemical processes in an aquifer system.</title>
        <authorList>
            <person name="Anantharaman K."/>
            <person name="Brown C.T."/>
            <person name="Hug L.A."/>
            <person name="Sharon I."/>
            <person name="Castelle C.J."/>
            <person name="Probst A.J."/>
            <person name="Thomas B.C."/>
            <person name="Singh A."/>
            <person name="Wilkins M.J."/>
            <person name="Karaoz U."/>
            <person name="Brodie E.L."/>
            <person name="Williams K.H."/>
            <person name="Hubbard S.S."/>
            <person name="Banfield J.F."/>
        </authorList>
    </citation>
    <scope>NUCLEOTIDE SEQUENCE [LARGE SCALE GENOMIC DNA]</scope>
</reference>
<dbReference type="STRING" id="1798480.A2851_00020"/>
<evidence type="ECO:0000313" key="2">
    <source>
        <dbReference type="Proteomes" id="UP000176863"/>
    </source>
</evidence>
<evidence type="ECO:0000313" key="1">
    <source>
        <dbReference type="EMBL" id="OGG53351.1"/>
    </source>
</evidence>
<comment type="caution">
    <text evidence="1">The sequence shown here is derived from an EMBL/GenBank/DDBJ whole genome shotgun (WGS) entry which is preliminary data.</text>
</comment>